<dbReference type="EMBL" id="FWEV01000304">
    <property type="protein sequence ID" value="SLM32240.1"/>
    <property type="molecule type" value="Genomic_DNA"/>
</dbReference>
<feature type="binding site" evidence="7">
    <location>
        <position position="63"/>
    </location>
    <ligand>
        <name>Ni(2+)</name>
        <dbReference type="ChEBI" id="CHEBI:49786"/>
    </ligand>
</feature>
<evidence type="ECO:0000256" key="7">
    <source>
        <dbReference type="PIRSR" id="PIRSR601501-1"/>
    </source>
</evidence>
<feature type="binding site" evidence="7">
    <location>
        <position position="44"/>
    </location>
    <ligand>
        <name>Mg(2+)</name>
        <dbReference type="ChEBI" id="CHEBI:18420"/>
    </ligand>
</feature>
<comment type="subcellular location">
    <subcellularLocation>
        <location evidence="2">Cell envelope</location>
    </subcellularLocation>
</comment>
<gene>
    <name evidence="8" type="ORF">MTBBW1_600070</name>
</gene>
<feature type="binding site" evidence="7">
    <location>
        <position position="66"/>
    </location>
    <ligand>
        <name>Fe cation</name>
        <dbReference type="ChEBI" id="CHEBI:24875"/>
    </ligand>
</feature>
<comment type="similarity">
    <text evidence="3">Belongs to the [NiFe]/[NiFeSe] hydrogenase large subunit family.</text>
</comment>
<dbReference type="RefSeq" id="WP_080802079.1">
    <property type="nucleotide sequence ID" value="NZ_LT828542.1"/>
</dbReference>
<feature type="binding site" evidence="7">
    <location>
        <position position="66"/>
    </location>
    <ligand>
        <name>Ni(2+)</name>
        <dbReference type="ChEBI" id="CHEBI:49786"/>
    </ligand>
</feature>
<comment type="cofactor">
    <cofactor evidence="1 7">
        <name>Ni(2+)</name>
        <dbReference type="ChEBI" id="CHEBI:49786"/>
    </cofactor>
</comment>
<dbReference type="PANTHER" id="PTHR42958">
    <property type="entry name" value="HYDROGENASE-2 LARGE CHAIN"/>
    <property type="match status" value="1"/>
</dbReference>
<dbReference type="GO" id="GO:0016151">
    <property type="term" value="F:nickel cation binding"/>
    <property type="evidence" value="ECO:0007669"/>
    <property type="project" value="InterPro"/>
</dbReference>
<evidence type="ECO:0000313" key="8">
    <source>
        <dbReference type="EMBL" id="SLM32240.1"/>
    </source>
</evidence>
<dbReference type="InterPro" id="IPR018194">
    <property type="entry name" value="Ni-dep_hyd_lsu_Ni_BS"/>
</dbReference>
<dbReference type="AlphaFoldDB" id="A0A1W1HIG9"/>
<keyword evidence="9" id="KW-1185">Reference proteome</keyword>
<dbReference type="InterPro" id="IPR029014">
    <property type="entry name" value="NiFe-Hase_large"/>
</dbReference>
<reference evidence="8 9" key="1">
    <citation type="submission" date="2017-03" db="EMBL/GenBank/DDBJ databases">
        <authorList>
            <person name="Afonso C.L."/>
            <person name="Miller P.J."/>
            <person name="Scott M.A."/>
            <person name="Spackman E."/>
            <person name="Goraichik I."/>
            <person name="Dimitrov K.M."/>
            <person name="Suarez D.L."/>
            <person name="Swayne D.E."/>
        </authorList>
    </citation>
    <scope>NUCLEOTIDE SEQUENCE [LARGE SCALE GENOMIC DNA]</scope>
    <source>
        <strain evidence="8">PRJEB14757</strain>
    </source>
</reference>
<dbReference type="PROSITE" id="PS00507">
    <property type="entry name" value="NI_HGENASE_L_1"/>
    <property type="match status" value="1"/>
</dbReference>
<evidence type="ECO:0000256" key="3">
    <source>
        <dbReference type="ARBA" id="ARBA00009292"/>
    </source>
</evidence>
<dbReference type="STRING" id="1246637.MTBBW1_600070"/>
<proteinExistence type="inferred from homology"/>
<keyword evidence="7" id="KW-0460">Magnesium</keyword>
<feature type="binding site" evidence="7">
    <location>
        <position position="514"/>
    </location>
    <ligand>
        <name>Mg(2+)</name>
        <dbReference type="ChEBI" id="CHEBI:18420"/>
    </ligand>
</feature>
<keyword evidence="5 7" id="KW-0479">Metal-binding</keyword>
<dbReference type="GO" id="GO:0030313">
    <property type="term" value="C:cell envelope"/>
    <property type="evidence" value="ECO:0007669"/>
    <property type="project" value="UniProtKB-SubCell"/>
</dbReference>
<sequence>MPRVIKGITIPVNRAEGDLEIKIDMTDGVITDAWSSGTMYRGFETMMTGRGALDGLVITPRVCGICSLTHLSAAVNALDIISESTPPDNAIRLRNLSLMAETIQSDMRQSILMFMADFTNSQAYQHHFLFEEATKKYQPLKGTSVMDVVKKTRRLIEIIAIIGGQWPHTSFMVPGGVTSIPDTPKLMQCRLIVEQFRNWYESRVLGCSIERWQDISNLADLYEWLDEKPEHSKSDVGFFLRFAFKAGLDTFGTATENYISFGNLPFPAETTISEILKKSKTDLYDNHTPQSRSLISAGFAKGTTLFPLEPEKIREDISSSWFKPSSSAAHPFEGETIPYASGNSSQRYSWVKAPRYDNLPSETGPLAEMIIDGEPLFHDMIKNKGATTLTRQLARMVRPAKLLPAMTIWLNELMHRRNEPFYTSVKNIPDGQGAGMLQAARGALGHWVKTENQKIAQYQIITPTSWNASPRDSGTVRGPWETALIGTSVKSIENPVEAGHVIRSFDPCMVCAVHTLRKNSNNCNQQKNSFII</sequence>
<keyword evidence="4 7" id="KW-0533">Nickel</keyword>
<evidence type="ECO:0000256" key="2">
    <source>
        <dbReference type="ARBA" id="ARBA00004196"/>
    </source>
</evidence>
<evidence type="ECO:0000256" key="4">
    <source>
        <dbReference type="ARBA" id="ARBA00022596"/>
    </source>
</evidence>
<organism evidence="8 9">
    <name type="scientific">Desulfamplus magnetovallimortis</name>
    <dbReference type="NCBI Taxonomy" id="1246637"/>
    <lineage>
        <taxon>Bacteria</taxon>
        <taxon>Pseudomonadati</taxon>
        <taxon>Thermodesulfobacteriota</taxon>
        <taxon>Desulfobacteria</taxon>
        <taxon>Desulfobacterales</taxon>
        <taxon>Desulfobacteraceae</taxon>
        <taxon>Desulfamplus</taxon>
    </lineage>
</organism>
<dbReference type="OrthoDB" id="9761717at2"/>
<dbReference type="Proteomes" id="UP000191931">
    <property type="component" value="Unassembled WGS sequence"/>
</dbReference>
<evidence type="ECO:0000313" key="9">
    <source>
        <dbReference type="Proteomes" id="UP000191931"/>
    </source>
</evidence>
<evidence type="ECO:0000256" key="5">
    <source>
        <dbReference type="ARBA" id="ARBA00022723"/>
    </source>
</evidence>
<dbReference type="SUPFAM" id="SSF56762">
    <property type="entry name" value="HydB/Nqo4-like"/>
    <property type="match status" value="1"/>
</dbReference>
<dbReference type="Gene3D" id="1.10.645.10">
    <property type="entry name" value="Cytochrome-c3 Hydrogenase, chain B"/>
    <property type="match status" value="1"/>
</dbReference>
<keyword evidence="7" id="KW-0408">Iron</keyword>
<evidence type="ECO:0000256" key="1">
    <source>
        <dbReference type="ARBA" id="ARBA00001967"/>
    </source>
</evidence>
<name>A0A1W1HIG9_9BACT</name>
<dbReference type="PANTHER" id="PTHR42958:SF4">
    <property type="entry name" value="HYDROGENASE EXPRESSION_FORMATION PROTEIN HUPK"/>
    <property type="match status" value="1"/>
</dbReference>
<evidence type="ECO:0000256" key="6">
    <source>
        <dbReference type="ARBA" id="ARBA00023002"/>
    </source>
</evidence>
<keyword evidence="6" id="KW-0560">Oxidoreductase</keyword>
<feature type="binding site" evidence="7">
    <location>
        <position position="511"/>
    </location>
    <ligand>
        <name>Fe cation</name>
        <dbReference type="ChEBI" id="CHEBI:24875"/>
    </ligand>
</feature>
<feature type="binding site" evidence="7">
    <location>
        <position position="460"/>
    </location>
    <ligand>
        <name>Mg(2+)</name>
        <dbReference type="ChEBI" id="CHEBI:18420"/>
    </ligand>
</feature>
<accession>A0A1W1HIG9</accession>
<dbReference type="Pfam" id="PF00374">
    <property type="entry name" value="NiFeSe_Hases"/>
    <property type="match status" value="2"/>
</dbReference>
<feature type="binding site" evidence="7">
    <location>
        <position position="508"/>
    </location>
    <ligand>
        <name>Ni(2+)</name>
        <dbReference type="ChEBI" id="CHEBI:49786"/>
    </ligand>
</feature>
<dbReference type="InterPro" id="IPR050867">
    <property type="entry name" value="NiFe/NiFeSe_hydrgnase_LSU"/>
</dbReference>
<protein>
    <submittedName>
        <fullName evidence="8">Ni,Fe-hydrogenase I large subunit</fullName>
    </submittedName>
</protein>
<comment type="cofactor">
    <cofactor evidence="7">
        <name>Fe cation</name>
        <dbReference type="ChEBI" id="CHEBI:24875"/>
    </cofactor>
</comment>
<dbReference type="GO" id="GO:0008901">
    <property type="term" value="F:ferredoxin hydrogenase activity"/>
    <property type="evidence" value="ECO:0007669"/>
    <property type="project" value="InterPro"/>
</dbReference>
<dbReference type="InterPro" id="IPR001501">
    <property type="entry name" value="Ni-dep_hyd_lsu"/>
</dbReference>